<dbReference type="EMBL" id="CP017076">
    <property type="protein sequence ID" value="AOR79504.1"/>
    <property type="molecule type" value="Genomic_DNA"/>
</dbReference>
<dbReference type="InterPro" id="IPR000531">
    <property type="entry name" value="Beta-barrel_TonB"/>
</dbReference>
<dbReference type="AlphaFoldDB" id="A0A1D8ABK8"/>
<evidence type="ECO:0000256" key="10">
    <source>
        <dbReference type="ARBA" id="ARBA00023237"/>
    </source>
</evidence>
<evidence type="ECO:0000256" key="6">
    <source>
        <dbReference type="ARBA" id="ARBA00023004"/>
    </source>
</evidence>
<evidence type="ECO:0000256" key="13">
    <source>
        <dbReference type="SAM" id="SignalP"/>
    </source>
</evidence>
<keyword evidence="8 12" id="KW-0798">TonB box</keyword>
<evidence type="ECO:0000256" key="8">
    <source>
        <dbReference type="ARBA" id="ARBA00023077"/>
    </source>
</evidence>
<evidence type="ECO:0000313" key="16">
    <source>
        <dbReference type="EMBL" id="AOR79504.1"/>
    </source>
</evidence>
<proteinExistence type="inferred from homology"/>
<evidence type="ECO:0000313" key="17">
    <source>
        <dbReference type="Proteomes" id="UP000094626"/>
    </source>
</evidence>
<keyword evidence="10 11" id="KW-0998">Cell outer membrane</keyword>
<dbReference type="PANTHER" id="PTHR32552">
    <property type="entry name" value="FERRICHROME IRON RECEPTOR-RELATED"/>
    <property type="match status" value="1"/>
</dbReference>
<gene>
    <name evidence="16" type="ORF">BES08_22090</name>
</gene>
<feature type="signal peptide" evidence="13">
    <location>
        <begin position="1"/>
        <end position="24"/>
    </location>
</feature>
<dbReference type="Pfam" id="PF07715">
    <property type="entry name" value="Plug"/>
    <property type="match status" value="1"/>
</dbReference>
<evidence type="ECO:0000256" key="12">
    <source>
        <dbReference type="RuleBase" id="RU003357"/>
    </source>
</evidence>
<dbReference type="Gene3D" id="2.40.170.20">
    <property type="entry name" value="TonB-dependent receptor, beta-barrel domain"/>
    <property type="match status" value="1"/>
</dbReference>
<comment type="similarity">
    <text evidence="11 12">Belongs to the TonB-dependent receptor family.</text>
</comment>
<dbReference type="PROSITE" id="PS52016">
    <property type="entry name" value="TONB_DEPENDENT_REC_3"/>
    <property type="match status" value="1"/>
</dbReference>
<dbReference type="InterPro" id="IPR036942">
    <property type="entry name" value="Beta-barrel_TonB_sf"/>
</dbReference>
<evidence type="ECO:0000256" key="2">
    <source>
        <dbReference type="ARBA" id="ARBA00022448"/>
    </source>
</evidence>
<dbReference type="InterPro" id="IPR012910">
    <property type="entry name" value="Plug_dom"/>
</dbReference>
<dbReference type="Pfam" id="PF00593">
    <property type="entry name" value="TonB_dep_Rec_b-barrel"/>
    <property type="match status" value="1"/>
</dbReference>
<dbReference type="RefSeq" id="WP_069709456.1">
    <property type="nucleotide sequence ID" value="NZ_CP017076.1"/>
</dbReference>
<evidence type="ECO:0000259" key="15">
    <source>
        <dbReference type="Pfam" id="PF07715"/>
    </source>
</evidence>
<reference evidence="17" key="1">
    <citation type="journal article" date="2017" name="J. Biotechnol.">
        <title>Complete genome sequence of Novosphingobium resinovorum SA1, a versatile xenobiotic-degrading bacterium capable of utilizing sulfanilic acid.</title>
        <authorList>
            <person name="Hegedus B."/>
            <person name="Kos P.B."/>
            <person name="Balint B."/>
            <person name="Maroti G."/>
            <person name="Gan H.M."/>
            <person name="Perei K."/>
            <person name="Rakhely G."/>
        </authorList>
    </citation>
    <scope>NUCLEOTIDE SEQUENCE [LARGE SCALE GENOMIC DNA]</scope>
    <source>
        <strain evidence="17">SA1</strain>
    </source>
</reference>
<evidence type="ECO:0008006" key="18">
    <source>
        <dbReference type="Google" id="ProtNLM"/>
    </source>
</evidence>
<accession>A0A1D8ABK8</accession>
<comment type="subcellular location">
    <subcellularLocation>
        <location evidence="1 11">Cell outer membrane</location>
        <topology evidence="1 11">Multi-pass membrane protein</topology>
    </subcellularLocation>
</comment>
<geneLocation type="plasmid" evidence="16 17">
    <name>pSA1</name>
</geneLocation>
<keyword evidence="7" id="KW-0406">Ion transport</keyword>
<dbReference type="GO" id="GO:0009279">
    <property type="term" value="C:cell outer membrane"/>
    <property type="evidence" value="ECO:0007669"/>
    <property type="project" value="UniProtKB-SubCell"/>
</dbReference>
<keyword evidence="6" id="KW-0408">Iron</keyword>
<dbReference type="PANTHER" id="PTHR32552:SF81">
    <property type="entry name" value="TONB-DEPENDENT OUTER MEMBRANE RECEPTOR"/>
    <property type="match status" value="1"/>
</dbReference>
<evidence type="ECO:0000259" key="14">
    <source>
        <dbReference type="Pfam" id="PF00593"/>
    </source>
</evidence>
<evidence type="ECO:0000256" key="3">
    <source>
        <dbReference type="ARBA" id="ARBA00022452"/>
    </source>
</evidence>
<evidence type="ECO:0000256" key="11">
    <source>
        <dbReference type="PROSITE-ProRule" id="PRU01360"/>
    </source>
</evidence>
<keyword evidence="3 11" id="KW-1134">Transmembrane beta strand</keyword>
<dbReference type="Proteomes" id="UP000094626">
    <property type="component" value="Plasmid pSA1"/>
</dbReference>
<sequence>MMNARILLAAGVSLAALVPGAAHAQVEDIVVTARKEKETLQEVPISVAAFDQDMIARYDISDLEDIAKRTPNFTFSNNLGMFGGVPVIRGIGAPRTGSNASVGLFIDGVDTGNAGGISLQSFDVERIEVVRGPQSTQFGRGVLAGAINYVSRRPNLDKIEAEFGGEIAEYGLYRVESRVSGPVADGLAFSLAAQRRSFDGFYDDANTGDDMGNSDSTAVIGGIRAQFGAEKQAELYVRLAYSDEHIGQPAWHQVATNTQTGTLASQRWYVGTLKGDPDKLGSNAADYGNIDLKYYRAAAHFNYDFGGAAFSSISAYNRSHQLQDVDSDFTANPDLISGSTLLGNFRSALDVHVEDFSQELRLQSSGTGPFKWLIGGYFRKENYSSDDYSPTAAQGSSSVLAPTPNVLTRDTKTYGVFGSLSYEITPGLTVSQELRYSQDKIFETSQPRAATTAGSFGATFRNWLPRTIVEWQATPDHMLYASVAKGNKPGGFNNAAGTGFSAVPDEYIAYDEEQMWSYEAGFKTAWFDRKLTFNASVFHLEWSDIQVNSQVTVNGYPVGITLNGGKARGTGAEMDFHFQPNPGWEVYGGLGYAPIRILDYVDTRVRNAGITTDGKDQLAGSPDWTGNAGVIHNIELEDVGTLFLQGDVSYRSTTYATEANLAETGSKTTVDVQVGLRRPGIRASLYVNNLLDDKAVQSARAYVNPTNYARSFIVQLPNRRQVGLRLSLKY</sequence>
<evidence type="ECO:0000256" key="7">
    <source>
        <dbReference type="ARBA" id="ARBA00023065"/>
    </source>
</evidence>
<evidence type="ECO:0000256" key="5">
    <source>
        <dbReference type="ARBA" id="ARBA00022692"/>
    </source>
</evidence>
<keyword evidence="16" id="KW-0614">Plasmid</keyword>
<protein>
    <recommendedName>
        <fullName evidence="18">TonB-dependent receptor</fullName>
    </recommendedName>
</protein>
<keyword evidence="13" id="KW-0732">Signal</keyword>
<keyword evidence="17" id="KW-1185">Reference proteome</keyword>
<dbReference type="KEGG" id="nre:BES08_22090"/>
<keyword evidence="4" id="KW-0410">Iron transport</keyword>
<dbReference type="SUPFAM" id="SSF56935">
    <property type="entry name" value="Porins"/>
    <property type="match status" value="1"/>
</dbReference>
<evidence type="ECO:0000256" key="1">
    <source>
        <dbReference type="ARBA" id="ARBA00004571"/>
    </source>
</evidence>
<keyword evidence="2 11" id="KW-0813">Transport</keyword>
<feature type="domain" description="TonB-dependent receptor plug" evidence="15">
    <location>
        <begin position="40"/>
        <end position="146"/>
    </location>
</feature>
<keyword evidence="5 11" id="KW-0812">Transmembrane</keyword>
<feature type="chain" id="PRO_5009104845" description="TonB-dependent receptor" evidence="13">
    <location>
        <begin position="25"/>
        <end position="730"/>
    </location>
</feature>
<dbReference type="GO" id="GO:0006826">
    <property type="term" value="P:iron ion transport"/>
    <property type="evidence" value="ECO:0007669"/>
    <property type="project" value="UniProtKB-KW"/>
</dbReference>
<evidence type="ECO:0000256" key="4">
    <source>
        <dbReference type="ARBA" id="ARBA00022496"/>
    </source>
</evidence>
<keyword evidence="9 11" id="KW-0472">Membrane</keyword>
<dbReference type="InterPro" id="IPR039426">
    <property type="entry name" value="TonB-dep_rcpt-like"/>
</dbReference>
<organism evidence="16 17">
    <name type="scientific">Novosphingobium resinovorum</name>
    <dbReference type="NCBI Taxonomy" id="158500"/>
    <lineage>
        <taxon>Bacteria</taxon>
        <taxon>Pseudomonadati</taxon>
        <taxon>Pseudomonadota</taxon>
        <taxon>Alphaproteobacteria</taxon>
        <taxon>Sphingomonadales</taxon>
        <taxon>Sphingomonadaceae</taxon>
        <taxon>Novosphingobium</taxon>
    </lineage>
</organism>
<name>A0A1D8ABK8_9SPHN</name>
<feature type="domain" description="TonB-dependent receptor-like beta-barrel" evidence="14">
    <location>
        <begin position="251"/>
        <end position="690"/>
    </location>
</feature>
<dbReference type="OrthoDB" id="9760494at2"/>
<evidence type="ECO:0000256" key="9">
    <source>
        <dbReference type="ARBA" id="ARBA00023136"/>
    </source>
</evidence>